<name>A0A392UPQ3_9FABA</name>
<proteinExistence type="predicted"/>
<accession>A0A392UPQ3</accession>
<reference evidence="2 3" key="1">
    <citation type="journal article" date="2018" name="Front. Plant Sci.">
        <title>Red Clover (Trifolium pratense) and Zigzag Clover (T. medium) - A Picture of Genomic Similarities and Differences.</title>
        <authorList>
            <person name="Dluhosova J."/>
            <person name="Istvanek J."/>
            <person name="Nedelnik J."/>
            <person name="Repkova J."/>
        </authorList>
    </citation>
    <scope>NUCLEOTIDE SEQUENCE [LARGE SCALE GENOMIC DNA]</scope>
    <source>
        <strain evidence="3">cv. 10/8</strain>
        <tissue evidence="2">Leaf</tissue>
    </source>
</reference>
<protein>
    <submittedName>
        <fullName evidence="2">Uncharacterized protein</fullName>
    </submittedName>
</protein>
<evidence type="ECO:0000313" key="2">
    <source>
        <dbReference type="EMBL" id="MCI75629.1"/>
    </source>
</evidence>
<dbReference type="EMBL" id="LXQA010887454">
    <property type="protein sequence ID" value="MCI75629.1"/>
    <property type="molecule type" value="Genomic_DNA"/>
</dbReference>
<sequence length="37" mass="3655">AFNALEFPSASSSSSLDHSSSGFNSVVAFSSLSATTG</sequence>
<dbReference type="Proteomes" id="UP000265520">
    <property type="component" value="Unassembled WGS sequence"/>
</dbReference>
<organism evidence="2 3">
    <name type="scientific">Trifolium medium</name>
    <dbReference type="NCBI Taxonomy" id="97028"/>
    <lineage>
        <taxon>Eukaryota</taxon>
        <taxon>Viridiplantae</taxon>
        <taxon>Streptophyta</taxon>
        <taxon>Embryophyta</taxon>
        <taxon>Tracheophyta</taxon>
        <taxon>Spermatophyta</taxon>
        <taxon>Magnoliopsida</taxon>
        <taxon>eudicotyledons</taxon>
        <taxon>Gunneridae</taxon>
        <taxon>Pentapetalae</taxon>
        <taxon>rosids</taxon>
        <taxon>fabids</taxon>
        <taxon>Fabales</taxon>
        <taxon>Fabaceae</taxon>
        <taxon>Papilionoideae</taxon>
        <taxon>50 kb inversion clade</taxon>
        <taxon>NPAAA clade</taxon>
        <taxon>Hologalegina</taxon>
        <taxon>IRL clade</taxon>
        <taxon>Trifolieae</taxon>
        <taxon>Trifolium</taxon>
    </lineage>
</organism>
<feature type="compositionally biased region" description="Low complexity" evidence="1">
    <location>
        <begin position="9"/>
        <end position="22"/>
    </location>
</feature>
<dbReference type="AlphaFoldDB" id="A0A392UPQ3"/>
<evidence type="ECO:0000313" key="3">
    <source>
        <dbReference type="Proteomes" id="UP000265520"/>
    </source>
</evidence>
<feature type="non-terminal residue" evidence="2">
    <location>
        <position position="1"/>
    </location>
</feature>
<feature type="region of interest" description="Disordered" evidence="1">
    <location>
        <begin position="1"/>
        <end position="22"/>
    </location>
</feature>
<evidence type="ECO:0000256" key="1">
    <source>
        <dbReference type="SAM" id="MobiDB-lite"/>
    </source>
</evidence>
<comment type="caution">
    <text evidence="2">The sequence shown here is derived from an EMBL/GenBank/DDBJ whole genome shotgun (WGS) entry which is preliminary data.</text>
</comment>
<keyword evidence="3" id="KW-1185">Reference proteome</keyword>